<accession>A0A060BPD7</accession>
<reference evidence="1" key="1">
    <citation type="journal article" date="2013" name="Environ. Microbiol.">
        <title>Seasonally variable intestinal metagenomes of the red palm weevil (Rhynchophorus ferrugineus).</title>
        <authorList>
            <person name="Jia S."/>
            <person name="Zhang X."/>
            <person name="Zhang G."/>
            <person name="Yin A."/>
            <person name="Zhang S."/>
            <person name="Li F."/>
            <person name="Wang L."/>
            <person name="Zhao D."/>
            <person name="Yun Q."/>
            <person name="Tala"/>
            <person name="Wang J."/>
            <person name="Sun G."/>
            <person name="Baabdullah M."/>
            <person name="Yu X."/>
            <person name="Hu S."/>
            <person name="Al-Mssallem I.S."/>
            <person name="Yu J."/>
        </authorList>
    </citation>
    <scope>NUCLEOTIDE SEQUENCE</scope>
</reference>
<proteinExistence type="predicted"/>
<organism evidence="1">
    <name type="scientific">uncultured Agrobacterium sp</name>
    <dbReference type="NCBI Taxonomy" id="157277"/>
    <lineage>
        <taxon>Bacteria</taxon>
        <taxon>Pseudomonadati</taxon>
        <taxon>Pseudomonadota</taxon>
        <taxon>Alphaproteobacteria</taxon>
        <taxon>Hyphomicrobiales</taxon>
        <taxon>Rhizobiaceae</taxon>
        <taxon>Rhizobium/Agrobacterium group</taxon>
        <taxon>Agrobacterium</taxon>
        <taxon>environmental samples</taxon>
    </lineage>
</organism>
<protein>
    <submittedName>
        <fullName evidence="1">CAZy families GT73 protein</fullName>
    </submittedName>
</protein>
<dbReference type="EMBL" id="KF117199">
    <property type="protein sequence ID" value="AIA84452.1"/>
    <property type="molecule type" value="Genomic_DNA"/>
</dbReference>
<sequence length="75" mass="7711">MLGVDLASASAPRFYEREGAVAYSGVATAAERILAHIALAKSVAERRGQGLVNHSGVSALTSIGLDYVPLSSNPV</sequence>
<evidence type="ECO:0000313" key="1">
    <source>
        <dbReference type="EMBL" id="AIA84452.1"/>
    </source>
</evidence>
<dbReference type="AlphaFoldDB" id="A0A060BPD7"/>
<name>A0A060BPD7_9HYPH</name>